<sequence>MLRFGLFIPSGHENAIPPRASSDPSAGFDFTSRKWIEQKLLDYSQEAERFGVMASHLIVEINFQRLLRNICEKFSLPPPRYGITVGSSDQFCAFVDVEVPRCSRFMEVITYWDSPSSDSSLSENKAARTAIETLRNELQFDIRDANYTGKNYFKNLYDSASQKYEDFRNEYEMLKKEHVVLKRFHKSLLDERDRILGDWNEIRASIGKCHNLLAQSDIDLMDTDQYIFAAEKLPTAEDHLPANEACAAESALYVGAASFAVAFAAYFASKPTLCQER</sequence>
<dbReference type="AlphaFoldDB" id="A0A199VVZ7"/>
<gene>
    <name evidence="1" type="ORF">ACMD2_01836</name>
</gene>
<organism evidence="1 2">
    <name type="scientific">Ananas comosus</name>
    <name type="common">Pineapple</name>
    <name type="synonym">Ananas ananas</name>
    <dbReference type="NCBI Taxonomy" id="4615"/>
    <lineage>
        <taxon>Eukaryota</taxon>
        <taxon>Viridiplantae</taxon>
        <taxon>Streptophyta</taxon>
        <taxon>Embryophyta</taxon>
        <taxon>Tracheophyta</taxon>
        <taxon>Spermatophyta</taxon>
        <taxon>Magnoliopsida</taxon>
        <taxon>Liliopsida</taxon>
        <taxon>Poales</taxon>
        <taxon>Bromeliaceae</taxon>
        <taxon>Bromelioideae</taxon>
        <taxon>Ananas</taxon>
    </lineage>
</organism>
<evidence type="ECO:0000313" key="1">
    <source>
        <dbReference type="EMBL" id="OAY81417.1"/>
    </source>
</evidence>
<proteinExistence type="predicted"/>
<accession>A0A199VVZ7</accession>
<reference evidence="1 2" key="1">
    <citation type="journal article" date="2016" name="DNA Res.">
        <title>The draft genome of MD-2 pineapple using hybrid error correction of long reads.</title>
        <authorList>
            <person name="Redwan R.M."/>
            <person name="Saidin A."/>
            <person name="Kumar S.V."/>
        </authorList>
    </citation>
    <scope>NUCLEOTIDE SEQUENCE [LARGE SCALE GENOMIC DNA]</scope>
    <source>
        <strain evidence="2">cv. MD2</strain>
        <tissue evidence="1">Leaf</tissue>
    </source>
</reference>
<protein>
    <submittedName>
        <fullName evidence="1">Uncharacterized protein</fullName>
    </submittedName>
</protein>
<name>A0A199VVZ7_ANACO</name>
<comment type="caution">
    <text evidence="1">The sequence shown here is derived from an EMBL/GenBank/DDBJ whole genome shotgun (WGS) entry which is preliminary data.</text>
</comment>
<dbReference type="EMBL" id="LSRQ01000666">
    <property type="protein sequence ID" value="OAY81417.1"/>
    <property type="molecule type" value="Genomic_DNA"/>
</dbReference>
<dbReference type="Proteomes" id="UP000092600">
    <property type="component" value="Unassembled WGS sequence"/>
</dbReference>
<evidence type="ECO:0000313" key="2">
    <source>
        <dbReference type="Proteomes" id="UP000092600"/>
    </source>
</evidence>